<evidence type="ECO:0000313" key="2">
    <source>
        <dbReference type="EMBL" id="PTQ96945.1"/>
    </source>
</evidence>
<dbReference type="PANTHER" id="PTHR10151:SF120">
    <property type="entry name" value="BIS(5'-ADENOSYL)-TRIPHOSPHATASE"/>
    <property type="match status" value="1"/>
</dbReference>
<keyword evidence="1" id="KW-0732">Signal</keyword>
<protein>
    <submittedName>
        <fullName evidence="2">Putative AlkP superfamily pyrophosphatase or phosphodiesterase</fullName>
    </submittedName>
</protein>
<gene>
    <name evidence="2" type="ORF">C8P68_104439</name>
</gene>
<keyword evidence="3" id="KW-1185">Reference proteome</keyword>
<name>A0A2T5JA53_9SPHI</name>
<evidence type="ECO:0000313" key="3">
    <source>
        <dbReference type="Proteomes" id="UP000244168"/>
    </source>
</evidence>
<dbReference type="SUPFAM" id="SSF53649">
    <property type="entry name" value="Alkaline phosphatase-like"/>
    <property type="match status" value="1"/>
</dbReference>
<organism evidence="2 3">
    <name type="scientific">Mucilaginibacter yixingensis</name>
    <dbReference type="NCBI Taxonomy" id="1295612"/>
    <lineage>
        <taxon>Bacteria</taxon>
        <taxon>Pseudomonadati</taxon>
        <taxon>Bacteroidota</taxon>
        <taxon>Sphingobacteriia</taxon>
        <taxon>Sphingobacteriales</taxon>
        <taxon>Sphingobacteriaceae</taxon>
        <taxon>Mucilaginibacter</taxon>
    </lineage>
</organism>
<sequence>MKNYLFALLVCVLANSAIAQLDTAQQIVPGRVNSRRQQQKPYVILISADGFRYDYAERYQAKHLLELSKGGISAKYLIPAFPSVTFPNHYTLVTGLYPAHHGIIANDFYDPGTESYYWHKGKSAGETQWYGGTPLWTLAEQQHMLSACFYWVGGEAREKGFGPTYFYHYNEAINMPSRLQVVKNWLDLPPERRPHLITFYFPQVDQKGHKYGPDASETIAAVRLIDSAVYAMTQLVKASRVKNVNFILVSDHGMAKIKNDSPLSIPASIDTSKFIVSGEGTILEVYAKKGQDRYINSTYRTLHKEAHNYKVYLKSNLPASKHYTAKDDRYHRIGDIVITPNYPYAFKMPQYKYIDPGAHGYDPGLVKDMNAIFYAWGPQFKKRLVIPPFENVNVYPVVAKLLGLKVTEKIDGTLAVAHKILKQ</sequence>
<feature type="signal peptide" evidence="1">
    <location>
        <begin position="1"/>
        <end position="19"/>
    </location>
</feature>
<dbReference type="Gene3D" id="3.30.1360.180">
    <property type="match status" value="1"/>
</dbReference>
<dbReference type="Pfam" id="PF01663">
    <property type="entry name" value="Phosphodiest"/>
    <property type="match status" value="1"/>
</dbReference>
<dbReference type="CDD" id="cd16018">
    <property type="entry name" value="Enpp"/>
    <property type="match status" value="1"/>
</dbReference>
<dbReference type="Gene3D" id="3.40.720.10">
    <property type="entry name" value="Alkaline Phosphatase, subunit A"/>
    <property type="match status" value="1"/>
</dbReference>
<comment type="caution">
    <text evidence="2">The sequence shown here is derived from an EMBL/GenBank/DDBJ whole genome shotgun (WGS) entry which is preliminary data.</text>
</comment>
<accession>A0A2T5JA53</accession>
<dbReference type="Proteomes" id="UP000244168">
    <property type="component" value="Unassembled WGS sequence"/>
</dbReference>
<dbReference type="InterPro" id="IPR002591">
    <property type="entry name" value="Phosphodiest/P_Trfase"/>
</dbReference>
<dbReference type="PANTHER" id="PTHR10151">
    <property type="entry name" value="ECTONUCLEOTIDE PYROPHOSPHATASE/PHOSPHODIESTERASE"/>
    <property type="match status" value="1"/>
</dbReference>
<feature type="chain" id="PRO_5015725531" evidence="1">
    <location>
        <begin position="20"/>
        <end position="423"/>
    </location>
</feature>
<proteinExistence type="predicted"/>
<dbReference type="GO" id="GO:0016787">
    <property type="term" value="F:hydrolase activity"/>
    <property type="evidence" value="ECO:0007669"/>
    <property type="project" value="UniProtKB-ARBA"/>
</dbReference>
<dbReference type="AlphaFoldDB" id="A0A2T5JA53"/>
<dbReference type="InterPro" id="IPR017850">
    <property type="entry name" value="Alkaline_phosphatase_core_sf"/>
</dbReference>
<dbReference type="OrthoDB" id="9779418at2"/>
<dbReference type="EMBL" id="QAOQ01000004">
    <property type="protein sequence ID" value="PTQ96945.1"/>
    <property type="molecule type" value="Genomic_DNA"/>
</dbReference>
<evidence type="ECO:0000256" key="1">
    <source>
        <dbReference type="SAM" id="SignalP"/>
    </source>
</evidence>
<reference evidence="2 3" key="1">
    <citation type="submission" date="2018-04" db="EMBL/GenBank/DDBJ databases">
        <title>Genomic Encyclopedia of Archaeal and Bacterial Type Strains, Phase II (KMG-II): from individual species to whole genera.</title>
        <authorList>
            <person name="Goeker M."/>
        </authorList>
    </citation>
    <scope>NUCLEOTIDE SEQUENCE [LARGE SCALE GENOMIC DNA]</scope>
    <source>
        <strain evidence="2 3">DSM 26809</strain>
    </source>
</reference>